<evidence type="ECO:0000256" key="1">
    <source>
        <dbReference type="ARBA" id="ARBA00004418"/>
    </source>
</evidence>
<dbReference type="PROSITE" id="PS50914">
    <property type="entry name" value="BON"/>
    <property type="match status" value="1"/>
</dbReference>
<dbReference type="AlphaFoldDB" id="K2JHQ0"/>
<evidence type="ECO:0000313" key="9">
    <source>
        <dbReference type="EMBL" id="EKE82911.1"/>
    </source>
</evidence>
<reference evidence="9 10" key="1">
    <citation type="journal article" date="2012" name="J. Bacteriol.">
        <title>Genome Sequence of Idiomarina xiamenensis Type Strain 10-D-4.</title>
        <authorList>
            <person name="Lai Q."/>
            <person name="Wang L."/>
            <person name="Wang W."/>
            <person name="Shao Z."/>
        </authorList>
    </citation>
    <scope>NUCLEOTIDE SEQUENCE [LARGE SCALE GENOMIC DNA]</scope>
    <source>
        <strain evidence="9 10">10-D-4</strain>
    </source>
</reference>
<feature type="chain" id="PRO_5003859276" description="Osmotically-inducible protein Y" evidence="7">
    <location>
        <begin position="22"/>
        <end position="133"/>
    </location>
</feature>
<dbReference type="Gene3D" id="3.30.1340.30">
    <property type="match status" value="1"/>
</dbReference>
<keyword evidence="2 7" id="KW-0732">Signal</keyword>
<evidence type="ECO:0000256" key="3">
    <source>
        <dbReference type="ARBA" id="ARBA00022737"/>
    </source>
</evidence>
<accession>K2JHQ0</accession>
<dbReference type="PANTHER" id="PTHR34606:SF16">
    <property type="entry name" value="BON DOMAIN-CONTAINING PROTEIN"/>
    <property type="match status" value="1"/>
</dbReference>
<keyword evidence="10" id="KW-1185">Reference proteome</keyword>
<dbReference type="Pfam" id="PF04972">
    <property type="entry name" value="BON"/>
    <property type="match status" value="1"/>
</dbReference>
<evidence type="ECO:0000256" key="6">
    <source>
        <dbReference type="SAM" id="MobiDB-lite"/>
    </source>
</evidence>
<dbReference type="RefSeq" id="WP_008489001.1">
    <property type="nucleotide sequence ID" value="NZ_AMRG01000010.1"/>
</dbReference>
<keyword evidence="3" id="KW-0677">Repeat</keyword>
<dbReference type="eggNOG" id="COG2823">
    <property type="taxonomic scope" value="Bacteria"/>
</dbReference>
<feature type="signal peptide" evidence="7">
    <location>
        <begin position="1"/>
        <end position="21"/>
    </location>
</feature>
<comment type="caution">
    <text evidence="9">The sequence shown here is derived from an EMBL/GenBank/DDBJ whole genome shotgun (WGS) entry which is preliminary data.</text>
</comment>
<dbReference type="SMART" id="SM00749">
    <property type="entry name" value="BON"/>
    <property type="match status" value="1"/>
</dbReference>
<dbReference type="InterPro" id="IPR014004">
    <property type="entry name" value="Transpt-assoc_nodulatn_dom_bac"/>
</dbReference>
<feature type="domain" description="BON" evidence="8">
    <location>
        <begin position="65"/>
        <end position="133"/>
    </location>
</feature>
<gene>
    <name evidence="9" type="ORF">A10D4_08729</name>
</gene>
<evidence type="ECO:0000256" key="5">
    <source>
        <dbReference type="ARBA" id="ARBA00070588"/>
    </source>
</evidence>
<evidence type="ECO:0000313" key="10">
    <source>
        <dbReference type="Proteomes" id="UP000014115"/>
    </source>
</evidence>
<keyword evidence="4" id="KW-0574">Periplasm</keyword>
<dbReference type="PANTHER" id="PTHR34606">
    <property type="entry name" value="BON DOMAIN-CONTAINING PROTEIN"/>
    <property type="match status" value="1"/>
</dbReference>
<dbReference type="GO" id="GO:0042597">
    <property type="term" value="C:periplasmic space"/>
    <property type="evidence" value="ECO:0007669"/>
    <property type="project" value="UniProtKB-SubCell"/>
</dbReference>
<dbReference type="STRING" id="740709.A10D4_08729"/>
<evidence type="ECO:0000259" key="8">
    <source>
        <dbReference type="PROSITE" id="PS50914"/>
    </source>
</evidence>
<dbReference type="FunFam" id="3.30.1340.30:FF:000001">
    <property type="entry name" value="Molecular chaperone OsmY"/>
    <property type="match status" value="1"/>
</dbReference>
<feature type="region of interest" description="Disordered" evidence="6">
    <location>
        <begin position="26"/>
        <end position="50"/>
    </location>
</feature>
<feature type="compositionally biased region" description="Basic and acidic residues" evidence="6">
    <location>
        <begin position="26"/>
        <end position="37"/>
    </location>
</feature>
<dbReference type="Proteomes" id="UP000014115">
    <property type="component" value="Unassembled WGS sequence"/>
</dbReference>
<name>K2JHQ0_9GAMM</name>
<dbReference type="InterPro" id="IPR051686">
    <property type="entry name" value="Lipoprotein_DolP"/>
</dbReference>
<dbReference type="PROSITE" id="PS51257">
    <property type="entry name" value="PROKAR_LIPOPROTEIN"/>
    <property type="match status" value="1"/>
</dbReference>
<evidence type="ECO:0000256" key="4">
    <source>
        <dbReference type="ARBA" id="ARBA00022764"/>
    </source>
</evidence>
<dbReference type="PATRIC" id="fig|740709.3.peg.1766"/>
<proteinExistence type="predicted"/>
<evidence type="ECO:0000256" key="7">
    <source>
        <dbReference type="SAM" id="SignalP"/>
    </source>
</evidence>
<feature type="compositionally biased region" description="Polar residues" evidence="6">
    <location>
        <begin position="38"/>
        <end position="47"/>
    </location>
</feature>
<sequence>MKQRSKLLTSGVMALSVLTLAACSEAQRDSAEQKSEQAMESAEQTANDVADSAKKGMNEAGEYIDDSVITARVKAKLMDDDNLDNSDISVETTDGVVSLTGTVAKEADIDTAENLTEMVEGVKSVENELKVGN</sequence>
<dbReference type="OrthoDB" id="7360581at2"/>
<evidence type="ECO:0000256" key="2">
    <source>
        <dbReference type="ARBA" id="ARBA00022729"/>
    </source>
</evidence>
<dbReference type="InterPro" id="IPR007055">
    <property type="entry name" value="BON_dom"/>
</dbReference>
<protein>
    <recommendedName>
        <fullName evidence="5">Osmotically-inducible protein Y</fullName>
    </recommendedName>
</protein>
<comment type="subcellular location">
    <subcellularLocation>
        <location evidence="1">Periplasm</location>
    </subcellularLocation>
</comment>
<organism evidence="9 10">
    <name type="scientific">Idiomarina xiamenensis 10-D-4</name>
    <dbReference type="NCBI Taxonomy" id="740709"/>
    <lineage>
        <taxon>Bacteria</taxon>
        <taxon>Pseudomonadati</taxon>
        <taxon>Pseudomonadota</taxon>
        <taxon>Gammaproteobacteria</taxon>
        <taxon>Alteromonadales</taxon>
        <taxon>Idiomarinaceae</taxon>
        <taxon>Idiomarina</taxon>
    </lineage>
</organism>
<dbReference type="EMBL" id="AMRG01000010">
    <property type="protein sequence ID" value="EKE82911.1"/>
    <property type="molecule type" value="Genomic_DNA"/>
</dbReference>